<dbReference type="InterPro" id="IPR002347">
    <property type="entry name" value="SDR_fam"/>
</dbReference>
<evidence type="ECO:0000256" key="2">
    <source>
        <dbReference type="ARBA" id="ARBA00023002"/>
    </source>
</evidence>
<dbReference type="Gene3D" id="3.40.50.720">
    <property type="entry name" value="NAD(P)-binding Rossmann-like Domain"/>
    <property type="match status" value="1"/>
</dbReference>
<dbReference type="InterPro" id="IPR036291">
    <property type="entry name" value="NAD(P)-bd_dom_sf"/>
</dbReference>
<dbReference type="Pfam" id="PF13561">
    <property type="entry name" value="adh_short_C2"/>
    <property type="match status" value="1"/>
</dbReference>
<reference evidence="3 4" key="1">
    <citation type="submission" date="2019-06" db="EMBL/GenBank/DDBJ databases">
        <title>Whole genome sequence for Rhodospirillaceae sp. R148.</title>
        <authorList>
            <person name="Wang G."/>
        </authorList>
    </citation>
    <scope>NUCLEOTIDE SEQUENCE [LARGE SCALE GENOMIC DNA]</scope>
    <source>
        <strain evidence="3 4">R148</strain>
    </source>
</reference>
<dbReference type="RefSeq" id="WP_142899369.1">
    <property type="nucleotide sequence ID" value="NZ_ML660063.1"/>
</dbReference>
<dbReference type="OrthoDB" id="9810908at2"/>
<dbReference type="EMBL" id="VHSH01000012">
    <property type="protein sequence ID" value="TQV72522.1"/>
    <property type="molecule type" value="Genomic_DNA"/>
</dbReference>
<dbReference type="Proteomes" id="UP000315252">
    <property type="component" value="Unassembled WGS sequence"/>
</dbReference>
<dbReference type="PANTHER" id="PTHR43477">
    <property type="entry name" value="DIHYDROANTICAPSIN 7-DEHYDROGENASE"/>
    <property type="match status" value="1"/>
</dbReference>
<dbReference type="GO" id="GO:0016491">
    <property type="term" value="F:oxidoreductase activity"/>
    <property type="evidence" value="ECO:0007669"/>
    <property type="project" value="UniProtKB-KW"/>
</dbReference>
<dbReference type="PANTHER" id="PTHR43477:SF1">
    <property type="entry name" value="DIHYDROANTICAPSIN 7-DEHYDROGENASE"/>
    <property type="match status" value="1"/>
</dbReference>
<name>A0A545T5T5_9PROT</name>
<evidence type="ECO:0000313" key="3">
    <source>
        <dbReference type="EMBL" id="TQV72522.1"/>
    </source>
</evidence>
<accession>A0A545T5T5</accession>
<dbReference type="SUPFAM" id="SSF51735">
    <property type="entry name" value="NAD(P)-binding Rossmann-fold domains"/>
    <property type="match status" value="1"/>
</dbReference>
<evidence type="ECO:0000313" key="4">
    <source>
        <dbReference type="Proteomes" id="UP000315252"/>
    </source>
</evidence>
<protein>
    <submittedName>
        <fullName evidence="3">SDR family oxidoreductase</fullName>
    </submittedName>
</protein>
<gene>
    <name evidence="3" type="ORF">FKG95_26000</name>
</gene>
<organism evidence="3 4">
    <name type="scientific">Denitrobaculum tricleocarpae</name>
    <dbReference type="NCBI Taxonomy" id="2591009"/>
    <lineage>
        <taxon>Bacteria</taxon>
        <taxon>Pseudomonadati</taxon>
        <taxon>Pseudomonadota</taxon>
        <taxon>Alphaproteobacteria</taxon>
        <taxon>Rhodospirillales</taxon>
        <taxon>Rhodospirillaceae</taxon>
        <taxon>Denitrobaculum</taxon>
    </lineage>
</organism>
<dbReference type="AlphaFoldDB" id="A0A545T5T5"/>
<keyword evidence="2" id="KW-0560">Oxidoreductase</keyword>
<evidence type="ECO:0000256" key="1">
    <source>
        <dbReference type="ARBA" id="ARBA00006484"/>
    </source>
</evidence>
<sequence>MRFENKTVVVTGAAGNLGQAVAAAFEAEGARLLLVDVDAARLDEVFPGTSDTREKLATDLRDETVTAAALADALSDGRSCDVLCAIAGGFHMGEPVHETPSEVWDQMLGLNARTLLSAVKALVPGMVAQGAGRVVTVGAAAARSGVAGMGAYTATKSVVMRVTEAMAAELAGKGVTVNAVLPSIIDTPQNRAAMPGADPDKWVKPEELAAAVTFLASPEARAVSGALLPVTGGH</sequence>
<dbReference type="PRINTS" id="PR00081">
    <property type="entry name" value="GDHRDH"/>
</dbReference>
<keyword evidence="4" id="KW-1185">Reference proteome</keyword>
<proteinExistence type="inferred from homology"/>
<comment type="caution">
    <text evidence="3">The sequence shown here is derived from an EMBL/GenBank/DDBJ whole genome shotgun (WGS) entry which is preliminary data.</text>
</comment>
<dbReference type="InterPro" id="IPR051122">
    <property type="entry name" value="SDR_DHRS6-like"/>
</dbReference>
<comment type="similarity">
    <text evidence="1">Belongs to the short-chain dehydrogenases/reductases (SDR) family.</text>
</comment>